<dbReference type="EMBL" id="CP071869">
    <property type="protein sequence ID" value="QTE21021.1"/>
    <property type="molecule type" value="Genomic_DNA"/>
</dbReference>
<dbReference type="AlphaFoldDB" id="A0A975CJC4"/>
<reference evidence="2 3" key="1">
    <citation type="submission" date="2021-03" db="EMBL/GenBank/DDBJ databases">
        <title>Complete genome of Polaribacter_sp.SM13.</title>
        <authorList>
            <person name="Jeong S.W."/>
            <person name="Bae J.W."/>
        </authorList>
    </citation>
    <scope>NUCLEOTIDE SEQUENCE [LARGE SCALE GENOMIC DNA]</scope>
    <source>
        <strain evidence="2 3">SM13</strain>
    </source>
</reference>
<dbReference type="KEGG" id="pcea:J3359_09170"/>
<evidence type="ECO:0000313" key="3">
    <source>
        <dbReference type="Proteomes" id="UP000663920"/>
    </source>
</evidence>
<accession>A0A975CJC4</accession>
<dbReference type="RefSeq" id="WP_208076625.1">
    <property type="nucleotide sequence ID" value="NZ_CP071869.1"/>
</dbReference>
<gene>
    <name evidence="2" type="ORF">J3359_09170</name>
</gene>
<name>A0A975CJC4_9FLAO</name>
<keyword evidence="3" id="KW-1185">Reference proteome</keyword>
<dbReference type="InterPro" id="IPR009061">
    <property type="entry name" value="DNA-bd_dom_put_sf"/>
</dbReference>
<proteinExistence type="predicted"/>
<dbReference type="Proteomes" id="UP000663920">
    <property type="component" value="Chromosome"/>
</dbReference>
<dbReference type="SUPFAM" id="SSF46955">
    <property type="entry name" value="Putative DNA-binding domain"/>
    <property type="match status" value="1"/>
</dbReference>
<dbReference type="Pfam" id="PF12728">
    <property type="entry name" value="HTH_17"/>
    <property type="match status" value="1"/>
</dbReference>
<organism evidence="2 3">
    <name type="scientific">Polaribacter cellanae</name>
    <dbReference type="NCBI Taxonomy" id="2818493"/>
    <lineage>
        <taxon>Bacteria</taxon>
        <taxon>Pseudomonadati</taxon>
        <taxon>Bacteroidota</taxon>
        <taxon>Flavobacteriia</taxon>
        <taxon>Flavobacteriales</taxon>
        <taxon>Flavobacteriaceae</taxon>
    </lineage>
</organism>
<dbReference type="InterPro" id="IPR041657">
    <property type="entry name" value="HTH_17"/>
</dbReference>
<evidence type="ECO:0000313" key="2">
    <source>
        <dbReference type="EMBL" id="QTE21021.1"/>
    </source>
</evidence>
<sequence>MRLLIIDEKGIREFTPLKLDNKNENESNSIIKFLKEKLDSKESLAPKKELNLYTISKLVELFQTTRPTLYNWIEKGDLTPIRIGGRVFFNQIDIEEMLLRKSFNSITDK</sequence>
<protein>
    <submittedName>
        <fullName evidence="2">Helix-turn-helix domain-containing protein</fullName>
    </submittedName>
</protein>
<evidence type="ECO:0000259" key="1">
    <source>
        <dbReference type="Pfam" id="PF12728"/>
    </source>
</evidence>
<feature type="domain" description="Helix-turn-helix" evidence="1">
    <location>
        <begin position="52"/>
        <end position="101"/>
    </location>
</feature>